<keyword evidence="4" id="KW-1185">Reference proteome</keyword>
<organism evidence="3 4">
    <name type="scientific">Prorocentrum cordatum</name>
    <dbReference type="NCBI Taxonomy" id="2364126"/>
    <lineage>
        <taxon>Eukaryota</taxon>
        <taxon>Sar</taxon>
        <taxon>Alveolata</taxon>
        <taxon>Dinophyceae</taxon>
        <taxon>Prorocentrales</taxon>
        <taxon>Prorocentraceae</taxon>
        <taxon>Prorocentrum</taxon>
    </lineage>
</organism>
<keyword evidence="1" id="KW-0175">Coiled coil</keyword>
<evidence type="ECO:0000313" key="4">
    <source>
        <dbReference type="Proteomes" id="UP001189429"/>
    </source>
</evidence>
<gene>
    <name evidence="3" type="ORF">PCOR1329_LOCUS82621</name>
</gene>
<reference evidence="3" key="1">
    <citation type="submission" date="2023-10" db="EMBL/GenBank/DDBJ databases">
        <authorList>
            <person name="Chen Y."/>
            <person name="Shah S."/>
            <person name="Dougan E. K."/>
            <person name="Thang M."/>
            <person name="Chan C."/>
        </authorList>
    </citation>
    <scope>NUCLEOTIDE SEQUENCE [LARGE SCALE GENOMIC DNA]</scope>
</reference>
<proteinExistence type="predicted"/>
<sequence length="290" mass="32088">GQPWGCHRGRWVRLLWQTARTRKRSMETLITSQWLVPVRALLESLQGPSWAASGSDPGGRPPNQSVGISEQDLKMIRKDMDRAKQRVEELEVQSDASKGRISALESERQDAEARAERFREDAEANLARADRAEKELEAARERLKELEAKIGPLEARAEGLSSLLTGIGRSVGAALKDSEVADGDLSLFDTALADKANLEAKTYELEQMVDESQVVIGDMSQKLTSAEKQAQLLEKAQTRANKLSQGLRKIMEKSGANTRGGFLGALFGRSEDEMIQDTLDQIDDMKGRKP</sequence>
<feature type="region of interest" description="Disordered" evidence="2">
    <location>
        <begin position="87"/>
        <end position="114"/>
    </location>
</feature>
<dbReference type="SUPFAM" id="SSF57997">
    <property type="entry name" value="Tropomyosin"/>
    <property type="match status" value="1"/>
</dbReference>
<dbReference type="EMBL" id="CAUYUJ010021904">
    <property type="protein sequence ID" value="CAK0907664.1"/>
    <property type="molecule type" value="Genomic_DNA"/>
</dbReference>
<feature type="compositionally biased region" description="Basic and acidic residues" evidence="2">
    <location>
        <begin position="105"/>
        <end position="114"/>
    </location>
</feature>
<name>A0ABN9Y536_9DINO</name>
<evidence type="ECO:0000256" key="2">
    <source>
        <dbReference type="SAM" id="MobiDB-lite"/>
    </source>
</evidence>
<feature type="region of interest" description="Disordered" evidence="2">
    <location>
        <begin position="48"/>
        <end position="71"/>
    </location>
</feature>
<comment type="caution">
    <text evidence="3">The sequence shown here is derived from an EMBL/GenBank/DDBJ whole genome shotgun (WGS) entry which is preliminary data.</text>
</comment>
<evidence type="ECO:0000313" key="3">
    <source>
        <dbReference type="EMBL" id="CAK0907664.1"/>
    </source>
</evidence>
<accession>A0ABN9Y536</accession>
<evidence type="ECO:0000256" key="1">
    <source>
        <dbReference type="SAM" id="Coils"/>
    </source>
</evidence>
<feature type="non-terminal residue" evidence="3">
    <location>
        <position position="1"/>
    </location>
</feature>
<dbReference type="Proteomes" id="UP001189429">
    <property type="component" value="Unassembled WGS sequence"/>
</dbReference>
<dbReference type="Gene3D" id="1.20.5.340">
    <property type="match status" value="1"/>
</dbReference>
<protein>
    <submittedName>
        <fullName evidence="3">Uncharacterized protein</fullName>
    </submittedName>
</protein>
<feature type="coiled-coil region" evidence="1">
    <location>
        <begin position="216"/>
        <end position="253"/>
    </location>
</feature>